<evidence type="ECO:0000256" key="2">
    <source>
        <dbReference type="ARBA" id="ARBA00022640"/>
    </source>
</evidence>
<keyword evidence="3" id="KW-0812">Transmembrane</keyword>
<dbReference type="PANTHER" id="PTHR34214:SF3">
    <property type="entry name" value="PROTEIN CONSERVED IN THE GREEN LINEAGE AND DIATOMS 27, CHLOROPLASTIC"/>
    <property type="match status" value="1"/>
</dbReference>
<comment type="subcellular location">
    <subcellularLocation>
        <location evidence="1">Plastid</location>
    </subcellularLocation>
</comment>
<protein>
    <submittedName>
        <fullName evidence="4">Ycf36 protein</fullName>
    </submittedName>
</protein>
<comment type="caution">
    <text evidence="4">The sequence shown here is derived from an EMBL/GenBank/DDBJ whole genome shotgun (WGS) entry which is preliminary data.</text>
</comment>
<gene>
    <name evidence="4" type="ORF">Ctob_003784</name>
</gene>
<dbReference type="EMBL" id="JWZX01002867">
    <property type="protein sequence ID" value="KOO26322.1"/>
    <property type="molecule type" value="Genomic_DNA"/>
</dbReference>
<dbReference type="Pfam" id="PF06799">
    <property type="entry name" value="CGLD27-like"/>
    <property type="match status" value="1"/>
</dbReference>
<keyword evidence="3" id="KW-0472">Membrane</keyword>
<reference evidence="5" key="1">
    <citation type="journal article" date="2015" name="PLoS Genet.">
        <title>Genome Sequence and Transcriptome Analyses of Chrysochromulina tobin: Metabolic Tools for Enhanced Algal Fitness in the Prominent Order Prymnesiales (Haptophyceae).</title>
        <authorList>
            <person name="Hovde B.T."/>
            <person name="Deodato C.R."/>
            <person name="Hunsperger H.M."/>
            <person name="Ryken S.A."/>
            <person name="Yost W."/>
            <person name="Jha R.K."/>
            <person name="Patterson J."/>
            <person name="Monnat R.J. Jr."/>
            <person name="Barlow S.B."/>
            <person name="Starkenburg S.R."/>
            <person name="Cattolico R.A."/>
        </authorList>
    </citation>
    <scope>NUCLEOTIDE SEQUENCE</scope>
    <source>
        <strain evidence="5">CCMP291</strain>
    </source>
</reference>
<keyword evidence="2" id="KW-0934">Plastid</keyword>
<evidence type="ECO:0000256" key="3">
    <source>
        <dbReference type="SAM" id="Phobius"/>
    </source>
</evidence>
<feature type="transmembrane region" description="Helical" evidence="3">
    <location>
        <begin position="83"/>
        <end position="100"/>
    </location>
</feature>
<dbReference type="Proteomes" id="UP000037460">
    <property type="component" value="Unassembled WGS sequence"/>
</dbReference>
<proteinExistence type="predicted"/>
<sequence>MHSLVAFLAATSFLGPAPQRLSFRTRGPLLQEQDVEVKREFNPFGQAAVPKGQQPLTELKELRRQPFYDWAESDAYKSKVTQVYQFIMLFISLPVSYATFDQLPNELPQLFLAANIGTFAVMLPFIARLRVGWGYVSERLKERKTYYEANQRGLFATKDREMQLRDRLIQQQEVAPALQRIDQSLLTVSLFLALSLGSGEVLTLVEGESGPATLKTLSGDEARRYENRIRSDDGFAMREQQRAQRRLQEDGSGVKPVYCDSRYYKILAGGNGQGGVGCN</sequence>
<dbReference type="AlphaFoldDB" id="A0A0M0JJ06"/>
<keyword evidence="5" id="KW-1185">Reference proteome</keyword>
<dbReference type="OrthoDB" id="192326at2759"/>
<accession>A0A0M0JJ06</accession>
<dbReference type="GO" id="GO:0009536">
    <property type="term" value="C:plastid"/>
    <property type="evidence" value="ECO:0007669"/>
    <property type="project" value="UniProtKB-SubCell"/>
</dbReference>
<dbReference type="InterPro" id="IPR009631">
    <property type="entry name" value="CGLD27-like"/>
</dbReference>
<evidence type="ECO:0000313" key="4">
    <source>
        <dbReference type="EMBL" id="KOO26322.1"/>
    </source>
</evidence>
<keyword evidence="3" id="KW-1133">Transmembrane helix</keyword>
<feature type="transmembrane region" description="Helical" evidence="3">
    <location>
        <begin position="107"/>
        <end position="127"/>
    </location>
</feature>
<dbReference type="PANTHER" id="PTHR34214">
    <property type="match status" value="1"/>
</dbReference>
<name>A0A0M0JJ06_9EUKA</name>
<organism evidence="4 5">
    <name type="scientific">Chrysochromulina tobinii</name>
    <dbReference type="NCBI Taxonomy" id="1460289"/>
    <lineage>
        <taxon>Eukaryota</taxon>
        <taxon>Haptista</taxon>
        <taxon>Haptophyta</taxon>
        <taxon>Prymnesiophyceae</taxon>
        <taxon>Prymnesiales</taxon>
        <taxon>Chrysochromulinaceae</taxon>
        <taxon>Chrysochromulina</taxon>
    </lineage>
</organism>
<evidence type="ECO:0000313" key="5">
    <source>
        <dbReference type="Proteomes" id="UP000037460"/>
    </source>
</evidence>
<evidence type="ECO:0000256" key="1">
    <source>
        <dbReference type="ARBA" id="ARBA00004474"/>
    </source>
</evidence>